<dbReference type="EMBL" id="CAUOFW020000970">
    <property type="protein sequence ID" value="CAK9139543.1"/>
    <property type="molecule type" value="Genomic_DNA"/>
</dbReference>
<evidence type="ECO:0000313" key="1">
    <source>
        <dbReference type="EMBL" id="CAK9139543.1"/>
    </source>
</evidence>
<keyword evidence="2" id="KW-1185">Reference proteome</keyword>
<comment type="caution">
    <text evidence="1">The sequence shown here is derived from an EMBL/GenBank/DDBJ whole genome shotgun (WGS) entry which is preliminary data.</text>
</comment>
<organism evidence="1 2">
    <name type="scientific">Ilex paraguariensis</name>
    <name type="common">yerba mate</name>
    <dbReference type="NCBI Taxonomy" id="185542"/>
    <lineage>
        <taxon>Eukaryota</taxon>
        <taxon>Viridiplantae</taxon>
        <taxon>Streptophyta</taxon>
        <taxon>Embryophyta</taxon>
        <taxon>Tracheophyta</taxon>
        <taxon>Spermatophyta</taxon>
        <taxon>Magnoliopsida</taxon>
        <taxon>eudicotyledons</taxon>
        <taxon>Gunneridae</taxon>
        <taxon>Pentapetalae</taxon>
        <taxon>asterids</taxon>
        <taxon>campanulids</taxon>
        <taxon>Aquifoliales</taxon>
        <taxon>Aquifoliaceae</taxon>
        <taxon>Ilex</taxon>
    </lineage>
</organism>
<proteinExistence type="predicted"/>
<protein>
    <submittedName>
        <fullName evidence="1">Uncharacterized protein</fullName>
    </submittedName>
</protein>
<reference evidence="1 2" key="1">
    <citation type="submission" date="2024-02" db="EMBL/GenBank/DDBJ databases">
        <authorList>
            <person name="Vignale AGUSTIN F."/>
            <person name="Sosa J E."/>
            <person name="Modenutti C."/>
        </authorList>
    </citation>
    <scope>NUCLEOTIDE SEQUENCE [LARGE SCALE GENOMIC DNA]</scope>
</reference>
<evidence type="ECO:0000313" key="2">
    <source>
        <dbReference type="Proteomes" id="UP001642360"/>
    </source>
</evidence>
<gene>
    <name evidence="1" type="ORF">ILEXP_LOCUS6936</name>
</gene>
<sequence>MIDNIFILLVSGSIRSSCIHNPLSEKCTHHIATKPAHLSPISITAMVTSCKIVSSNLMATIGSKYAKTKVRVVHLQPLQIRGGINLLEEILCHPKISIHFLSLYISDK</sequence>
<name>A0ABC8RA46_9AQUA</name>
<dbReference type="AlphaFoldDB" id="A0ABC8RA46"/>
<dbReference type="Proteomes" id="UP001642360">
    <property type="component" value="Unassembled WGS sequence"/>
</dbReference>
<accession>A0ABC8RA46</accession>